<gene>
    <name evidence="1" type="ORF">FRACA_2570007</name>
</gene>
<sequence>MDSAGWTMSDGAMGPAGSSMVAAADLADFRQVVRGCPDGRVSTRIEGAAVIRYTVLYPKTEGATFDHEYYRTSHIPMIASMMGVTDVEIDRAVDGPYLAAAHIRFDSLEAMRTALARLDGPTVGADIANYTNATPQMQISEIVA</sequence>
<dbReference type="PANTHER" id="PTHR40260:SF2">
    <property type="entry name" value="BLR8190 PROTEIN"/>
    <property type="match status" value="1"/>
</dbReference>
<dbReference type="Gene3D" id="3.30.70.100">
    <property type="match status" value="1"/>
</dbReference>
<name>A0A2I2KSA7_9ACTN</name>
<reference evidence="1 2" key="1">
    <citation type="submission" date="2017-06" db="EMBL/GenBank/DDBJ databases">
        <authorList>
            <person name="Kim H.J."/>
            <person name="Triplett B.A."/>
        </authorList>
    </citation>
    <scope>NUCLEOTIDE SEQUENCE [LARGE SCALE GENOMIC DNA]</scope>
    <source>
        <strain evidence="1">FRACA_ARgP5</strain>
    </source>
</reference>
<dbReference type="EMBL" id="FZMO01000176">
    <property type="protein sequence ID" value="SNQ48540.1"/>
    <property type="molecule type" value="Genomic_DNA"/>
</dbReference>
<dbReference type="InterPro" id="IPR009799">
    <property type="entry name" value="EthD_dom"/>
</dbReference>
<dbReference type="SUPFAM" id="SSF54909">
    <property type="entry name" value="Dimeric alpha+beta barrel"/>
    <property type="match status" value="1"/>
</dbReference>
<dbReference type="GO" id="GO:0016491">
    <property type="term" value="F:oxidoreductase activity"/>
    <property type="evidence" value="ECO:0007669"/>
    <property type="project" value="InterPro"/>
</dbReference>
<organism evidence="1 2">
    <name type="scientific">Frankia canadensis</name>
    <dbReference type="NCBI Taxonomy" id="1836972"/>
    <lineage>
        <taxon>Bacteria</taxon>
        <taxon>Bacillati</taxon>
        <taxon>Actinomycetota</taxon>
        <taxon>Actinomycetes</taxon>
        <taxon>Frankiales</taxon>
        <taxon>Frankiaceae</taxon>
        <taxon>Frankia</taxon>
    </lineage>
</organism>
<evidence type="ECO:0000313" key="1">
    <source>
        <dbReference type="EMBL" id="SNQ48540.1"/>
    </source>
</evidence>
<keyword evidence="2" id="KW-1185">Reference proteome</keyword>
<accession>A0A2I2KSA7</accession>
<protein>
    <submittedName>
        <fullName evidence="1">Ethyl tert-butyl ether degradation protein EthD (Modular protein)</fullName>
    </submittedName>
</protein>
<dbReference type="InterPro" id="IPR011008">
    <property type="entry name" value="Dimeric_a/b-barrel"/>
</dbReference>
<dbReference type="AlphaFoldDB" id="A0A2I2KSA7"/>
<dbReference type="NCBIfam" id="TIGR02118">
    <property type="entry name" value="EthD family reductase"/>
    <property type="match status" value="1"/>
</dbReference>
<proteinExistence type="predicted"/>
<dbReference type="PANTHER" id="PTHR40260">
    <property type="entry name" value="BLR8190 PROTEIN"/>
    <property type="match status" value="1"/>
</dbReference>
<dbReference type="Proteomes" id="UP000234331">
    <property type="component" value="Unassembled WGS sequence"/>
</dbReference>
<evidence type="ECO:0000313" key="2">
    <source>
        <dbReference type="Proteomes" id="UP000234331"/>
    </source>
</evidence>